<gene>
    <name evidence="2" type="ORF">CGZ93_13465</name>
</gene>
<dbReference type="AlphaFoldDB" id="A0A255GUR3"/>
<sequence>MTEHTHHDVDTEATARVHELIKDQHTAMLTNRNAQGQLVSRPMATQQTEFDGDVWLFAEDGSEKVRELQADPRVNLAYTRQGAWVSLSGTADIVHDPAKNRELWNDFAQAWFQCEPEDPKVVLIRVHSESAEYWDSPGKAATLFSMVKARVTGQRPDVGDNDTVDL</sequence>
<dbReference type="InterPro" id="IPR038725">
    <property type="entry name" value="YdaG_split_barrel_FMN-bd"/>
</dbReference>
<organism evidence="2 3">
    <name type="scientific">Enemella dayhoffiae</name>
    <dbReference type="NCBI Taxonomy" id="2016507"/>
    <lineage>
        <taxon>Bacteria</taxon>
        <taxon>Bacillati</taxon>
        <taxon>Actinomycetota</taxon>
        <taxon>Actinomycetes</taxon>
        <taxon>Propionibacteriales</taxon>
        <taxon>Propionibacteriaceae</taxon>
        <taxon>Enemella</taxon>
    </lineage>
</organism>
<evidence type="ECO:0000313" key="3">
    <source>
        <dbReference type="Proteomes" id="UP000216311"/>
    </source>
</evidence>
<dbReference type="SUPFAM" id="SSF50475">
    <property type="entry name" value="FMN-binding split barrel"/>
    <property type="match status" value="1"/>
</dbReference>
<dbReference type="OrthoDB" id="1432662at2"/>
<evidence type="ECO:0000313" key="2">
    <source>
        <dbReference type="EMBL" id="OYO19370.1"/>
    </source>
</evidence>
<dbReference type="Pfam" id="PF16242">
    <property type="entry name" value="Pyrid_ox_like"/>
    <property type="match status" value="1"/>
</dbReference>
<dbReference type="Proteomes" id="UP000216311">
    <property type="component" value="Unassembled WGS sequence"/>
</dbReference>
<proteinExistence type="predicted"/>
<accession>A0A255GUR3</accession>
<dbReference type="PANTHER" id="PTHR34818:SF1">
    <property type="entry name" value="PROTEIN BLI-3"/>
    <property type="match status" value="1"/>
</dbReference>
<feature type="domain" description="General stress protein FMN-binding split barrel" evidence="1">
    <location>
        <begin position="13"/>
        <end position="157"/>
    </location>
</feature>
<name>A0A255GUR3_9ACTN</name>
<reference evidence="2 3" key="1">
    <citation type="submission" date="2017-07" db="EMBL/GenBank/DDBJ databases">
        <title>Draft whole genome sequences of clinical Proprionibacteriaceae strains.</title>
        <authorList>
            <person name="Bernier A.-M."/>
            <person name="Bernard K."/>
            <person name="Domingo M.-C."/>
        </authorList>
    </citation>
    <scope>NUCLEOTIDE SEQUENCE [LARGE SCALE GENOMIC DNA]</scope>
    <source>
        <strain evidence="2 3">NML 130396</strain>
    </source>
</reference>
<dbReference type="Gene3D" id="2.30.110.10">
    <property type="entry name" value="Electron Transport, Fmn-binding Protein, Chain A"/>
    <property type="match status" value="1"/>
</dbReference>
<keyword evidence="3" id="KW-1185">Reference proteome</keyword>
<dbReference type="EMBL" id="NMVQ01000034">
    <property type="protein sequence ID" value="OYO19370.1"/>
    <property type="molecule type" value="Genomic_DNA"/>
</dbReference>
<protein>
    <submittedName>
        <fullName evidence="2">Pyridoxamine 5'-phosphate oxidase</fullName>
    </submittedName>
</protein>
<dbReference type="PANTHER" id="PTHR34818">
    <property type="entry name" value="PROTEIN BLI-3"/>
    <property type="match status" value="1"/>
</dbReference>
<comment type="caution">
    <text evidence="2">The sequence shown here is derived from an EMBL/GenBank/DDBJ whole genome shotgun (WGS) entry which is preliminary data.</text>
</comment>
<dbReference type="InterPro" id="IPR052917">
    <property type="entry name" value="Stress-Dev_Protein"/>
</dbReference>
<dbReference type="InterPro" id="IPR012349">
    <property type="entry name" value="Split_barrel_FMN-bd"/>
</dbReference>
<dbReference type="RefSeq" id="WP_094364663.1">
    <property type="nucleotide sequence ID" value="NZ_NMVQ01000034.1"/>
</dbReference>
<evidence type="ECO:0000259" key="1">
    <source>
        <dbReference type="Pfam" id="PF16242"/>
    </source>
</evidence>